<reference evidence="1 2" key="1">
    <citation type="submission" date="2014-10" db="EMBL/GenBank/DDBJ databases">
        <title>Genome of vB_ArtM-ArV1 - first myovirus infecting Arthrobacter sp.</title>
        <authorList>
            <person name="Simoliunas E."/>
            <person name="Kaliniene L."/>
            <person name="Stasilo M."/>
            <person name="Meskys R."/>
        </authorList>
    </citation>
    <scope>NUCLEOTIDE SEQUENCE [LARGE SCALE GENOMIC DNA]</scope>
</reference>
<accession>A0A0A7HAN0</accession>
<keyword evidence="2" id="KW-1185">Reference proteome</keyword>
<proteinExistence type="predicted"/>
<name>A0A0A7HAN0_9CAUD</name>
<dbReference type="EMBL" id="KM879463">
    <property type="protein sequence ID" value="AIZ01732.1"/>
    <property type="molecule type" value="Genomic_DNA"/>
</dbReference>
<dbReference type="KEGG" id="vg:23680885"/>
<gene>
    <name evidence="1" type="ORF">ArV1_044</name>
</gene>
<dbReference type="RefSeq" id="YP_009126078.1">
    <property type="nucleotide sequence ID" value="NC_026606.1"/>
</dbReference>
<dbReference type="GeneID" id="23680885"/>
<dbReference type="OrthoDB" id="16540at10239"/>
<evidence type="ECO:0000313" key="1">
    <source>
        <dbReference type="EMBL" id="AIZ01732.1"/>
    </source>
</evidence>
<organism evidence="1 2">
    <name type="scientific">Arthrobacter phage vB_ArtM-ArV1</name>
    <dbReference type="NCBI Taxonomy" id="1566993"/>
    <lineage>
        <taxon>Viruses</taxon>
        <taxon>Duplodnaviria</taxon>
        <taxon>Heunggongvirae</taxon>
        <taxon>Uroviricota</taxon>
        <taxon>Caudoviricetes</taxon>
        <taxon>Klausavirus</taxon>
        <taxon>Klausavirus ArV1</taxon>
    </lineage>
</organism>
<evidence type="ECO:0000313" key="2">
    <source>
        <dbReference type="Proteomes" id="UP000031071"/>
    </source>
</evidence>
<protein>
    <submittedName>
        <fullName evidence="1">Uncharacterized protein</fullName>
    </submittedName>
</protein>
<sequence>MTTPTNHSGDTLTVSVSTEVENPVENLLSALNADVSPAKALAMSLELLTGLTEAMPEDTRERLSRLGATIKGYPDPKTARDAEAARERADAAHMRNRATGYDLKAAALEALTPEEWLAHKTAKDLAQAKRSAERQEARDGSISVDITTEVQETVRVTKEEMSAAGWHHESQCNSGHELMAGVATVDEAAALRADTHYALQDYHDRAHGITQWANCPHEPCKLLPEAAKVFKIGGRS</sequence>
<dbReference type="Proteomes" id="UP000031071">
    <property type="component" value="Segment"/>
</dbReference>